<dbReference type="Proteomes" id="UP000215459">
    <property type="component" value="Unassembled WGS sequence"/>
</dbReference>
<comment type="caution">
    <text evidence="1">The sequence shown here is derived from an EMBL/GenBank/DDBJ whole genome shotgun (WGS) entry which is preliminary data.</text>
</comment>
<dbReference type="AlphaFoldDB" id="A0A235B879"/>
<evidence type="ECO:0000313" key="2">
    <source>
        <dbReference type="Proteomes" id="UP000215459"/>
    </source>
</evidence>
<dbReference type="RefSeq" id="WP_094263823.1">
    <property type="nucleotide sequence ID" value="NZ_NOWF01000003.1"/>
</dbReference>
<reference evidence="1 2" key="1">
    <citation type="submission" date="2017-07" db="EMBL/GenBank/DDBJ databases">
        <title>The genome sequence of Paludifilum halophilum highlights mechanisms for microbial adaptation to high salt environemnts.</title>
        <authorList>
            <person name="Belbahri L."/>
        </authorList>
    </citation>
    <scope>NUCLEOTIDE SEQUENCE [LARGE SCALE GENOMIC DNA]</scope>
    <source>
        <strain evidence="1 2">DSM 102817</strain>
    </source>
</reference>
<organism evidence="1 2">
    <name type="scientific">Paludifilum halophilum</name>
    <dbReference type="NCBI Taxonomy" id="1642702"/>
    <lineage>
        <taxon>Bacteria</taxon>
        <taxon>Bacillati</taxon>
        <taxon>Bacillota</taxon>
        <taxon>Bacilli</taxon>
        <taxon>Bacillales</taxon>
        <taxon>Thermoactinomycetaceae</taxon>
        <taxon>Paludifilum</taxon>
    </lineage>
</organism>
<dbReference type="EMBL" id="NOWF01000003">
    <property type="protein sequence ID" value="OYD08518.1"/>
    <property type="molecule type" value="Genomic_DNA"/>
</dbReference>
<name>A0A235B879_9BACL</name>
<proteinExistence type="predicted"/>
<protein>
    <submittedName>
        <fullName evidence="1">Uncharacterized protein</fullName>
    </submittedName>
</protein>
<sequence length="78" mass="9030">MYNLVDIHDRLDKEPTVVSVGETYADKHTNEYRIFDIAWNPMKKNSVNVIYIRNGIKFGVPGTMFDRAIKDGDLTLIR</sequence>
<keyword evidence="2" id="KW-1185">Reference proteome</keyword>
<gene>
    <name evidence="1" type="ORF">CHM34_06745</name>
</gene>
<evidence type="ECO:0000313" key="1">
    <source>
        <dbReference type="EMBL" id="OYD08518.1"/>
    </source>
</evidence>
<accession>A0A235B879</accession>